<comment type="caution">
    <text evidence="3">The sequence shown here is derived from an EMBL/GenBank/DDBJ whole genome shotgun (WGS) entry which is preliminary data.</text>
</comment>
<dbReference type="PANTHER" id="PTHR42742">
    <property type="entry name" value="TRANSCRIPTIONAL REPRESSOR MPRA"/>
    <property type="match status" value="1"/>
</dbReference>
<accession>A0ABP9SA89</accession>
<proteinExistence type="predicted"/>
<gene>
    <name evidence="3" type="ORF">GCM10023322_55260</name>
</gene>
<keyword evidence="2" id="KW-0862">Zinc</keyword>
<dbReference type="Proteomes" id="UP001501570">
    <property type="component" value="Unassembled WGS sequence"/>
</dbReference>
<dbReference type="RefSeq" id="WP_345634422.1">
    <property type="nucleotide sequence ID" value="NZ_BAABJQ010000019.1"/>
</dbReference>
<dbReference type="InterPro" id="IPR014710">
    <property type="entry name" value="RmlC-like_jellyroll"/>
</dbReference>
<keyword evidence="4" id="KW-1185">Reference proteome</keyword>
<evidence type="ECO:0000256" key="2">
    <source>
        <dbReference type="ARBA" id="ARBA00022833"/>
    </source>
</evidence>
<dbReference type="PANTHER" id="PTHR42742:SF3">
    <property type="entry name" value="FRUCTOKINASE"/>
    <property type="match status" value="1"/>
</dbReference>
<dbReference type="InterPro" id="IPR011051">
    <property type="entry name" value="RmlC_Cupin_sf"/>
</dbReference>
<dbReference type="PIRSF" id="PIRSF026713">
    <property type="entry name" value="PMI_Firm_long_prd"/>
    <property type="match status" value="1"/>
</dbReference>
<evidence type="ECO:0000256" key="1">
    <source>
        <dbReference type="ARBA" id="ARBA00022723"/>
    </source>
</evidence>
<organism evidence="3 4">
    <name type="scientific">Rugosimonospora acidiphila</name>
    <dbReference type="NCBI Taxonomy" id="556531"/>
    <lineage>
        <taxon>Bacteria</taxon>
        <taxon>Bacillati</taxon>
        <taxon>Actinomycetota</taxon>
        <taxon>Actinomycetes</taxon>
        <taxon>Micromonosporales</taxon>
        <taxon>Micromonosporaceae</taxon>
        <taxon>Rugosimonospora</taxon>
    </lineage>
</organism>
<protein>
    <submittedName>
        <fullName evidence="3">Class I mannose-6-phosphate isomerase</fullName>
    </submittedName>
</protein>
<reference evidence="4" key="1">
    <citation type="journal article" date="2019" name="Int. J. Syst. Evol. Microbiol.">
        <title>The Global Catalogue of Microorganisms (GCM) 10K type strain sequencing project: providing services to taxonomists for standard genome sequencing and annotation.</title>
        <authorList>
            <consortium name="The Broad Institute Genomics Platform"/>
            <consortium name="The Broad Institute Genome Sequencing Center for Infectious Disease"/>
            <person name="Wu L."/>
            <person name="Ma J."/>
        </authorList>
    </citation>
    <scope>NUCLEOTIDE SEQUENCE [LARGE SCALE GENOMIC DNA]</scope>
    <source>
        <strain evidence="4">JCM 18304</strain>
    </source>
</reference>
<evidence type="ECO:0000313" key="3">
    <source>
        <dbReference type="EMBL" id="GAA5193378.1"/>
    </source>
</evidence>
<dbReference type="InterPro" id="IPR016847">
    <property type="entry name" value="Man6P_Isoase_Firm_lng_prd"/>
</dbReference>
<sequence length="579" mass="63764">MALSLIDLPDSSTPSYDPLPHYPPVGAAVASGWAAAVATLPTTLRTLAIDGPAVLDWAQVAQAVTAHLSARGAVELVDLREAGLSWEEIQRRTRSAELADDPHFETLAEGTLADLLDPDRLPGNPVPPGTMRVLLGPGAATIEGIDVLWWADLPKRYAEQAIATGGGRNLLAPATTPASTRRLFYIDWPLLDRHRDAHAHRIDLWLDTQDCARPTWLSGTALRATCADLARRPHRTRPTFNSTPWGGQWARRELGLNPEATNTALGYELIAPESGVLVGTDPRHSVEVPFQLLAALTPQDLLGAEVHRRFGTSFPIRFDYLDTVDGGNLSVHCHPQPEYMRTVFGWPYTQHETYYVMVGGEHNQVFLGLREGTSVAQFQQAARRADTEAIPFDVTEFVQSFPATPHQLFLIPGGTPHGSGTGNVVLEVSATPYLYSLRFYDWLRRDSADQQRPVHVDHAFRNLDATRRGDAVAERLVQRPRVLEAGEGWHEELIGALPEMFFEVRRLRIEPGARAEQDTAGRFHILTLVEGERVMLRTEAGDEHPLRYAETIAIPAAVGKYAVQCLGADPARLVKANVT</sequence>
<dbReference type="Gene3D" id="2.60.120.10">
    <property type="entry name" value="Jelly Rolls"/>
    <property type="match status" value="2"/>
</dbReference>
<dbReference type="SUPFAM" id="SSF51182">
    <property type="entry name" value="RmlC-like cupins"/>
    <property type="match status" value="1"/>
</dbReference>
<name>A0ABP9SA89_9ACTN</name>
<keyword evidence="3" id="KW-0413">Isomerase</keyword>
<dbReference type="GO" id="GO:0016853">
    <property type="term" value="F:isomerase activity"/>
    <property type="evidence" value="ECO:0007669"/>
    <property type="project" value="UniProtKB-KW"/>
</dbReference>
<keyword evidence="1" id="KW-0479">Metal-binding</keyword>
<evidence type="ECO:0000313" key="4">
    <source>
        <dbReference type="Proteomes" id="UP001501570"/>
    </source>
</evidence>
<dbReference type="EMBL" id="BAABJQ010000019">
    <property type="protein sequence ID" value="GAA5193378.1"/>
    <property type="molecule type" value="Genomic_DNA"/>
</dbReference>
<dbReference type="InterPro" id="IPR051804">
    <property type="entry name" value="Carb_Metab_Reg_Kinase/Isom"/>
</dbReference>
<dbReference type="CDD" id="cd07010">
    <property type="entry name" value="cupin_PMI_type_I_N_bac"/>
    <property type="match status" value="1"/>
</dbReference>